<accession>A0A0D0CAX4</accession>
<dbReference type="HOGENOM" id="CLU_1289038_0_0_1"/>
<organism evidence="2 3">
    <name type="scientific">Collybiopsis luxurians FD-317 M1</name>
    <dbReference type="NCBI Taxonomy" id="944289"/>
    <lineage>
        <taxon>Eukaryota</taxon>
        <taxon>Fungi</taxon>
        <taxon>Dikarya</taxon>
        <taxon>Basidiomycota</taxon>
        <taxon>Agaricomycotina</taxon>
        <taxon>Agaricomycetes</taxon>
        <taxon>Agaricomycetidae</taxon>
        <taxon>Agaricales</taxon>
        <taxon>Marasmiineae</taxon>
        <taxon>Omphalotaceae</taxon>
        <taxon>Collybiopsis</taxon>
        <taxon>Collybiopsis luxurians</taxon>
    </lineage>
</organism>
<feature type="transmembrane region" description="Helical" evidence="1">
    <location>
        <begin position="71"/>
        <end position="93"/>
    </location>
</feature>
<feature type="transmembrane region" description="Helical" evidence="1">
    <location>
        <begin position="12"/>
        <end position="35"/>
    </location>
</feature>
<feature type="transmembrane region" description="Helical" evidence="1">
    <location>
        <begin position="41"/>
        <end position="59"/>
    </location>
</feature>
<dbReference type="AlphaFoldDB" id="A0A0D0CAX4"/>
<evidence type="ECO:0000256" key="1">
    <source>
        <dbReference type="SAM" id="Phobius"/>
    </source>
</evidence>
<gene>
    <name evidence="2" type="ORF">GYMLUDRAFT_673861</name>
</gene>
<protein>
    <submittedName>
        <fullName evidence="2">Unplaced genomic scaffold GYMLUscaffold_31, whole genome shotgun sequence</fullName>
    </submittedName>
</protein>
<sequence length="214" mass="23414">MVLIRCRKFLGCLALGTGVWILGLLSLTLGVGGAIIGWLEIFSLGMSVSTFSFSGLIIYKARHPLPLEDKIFLFFRTIVLSMLVLISSVGIIVGSNRSIGFAFIYSKAVAIHYVLLILTLALSLISTFLPARSDIVEQCINESTSRLTIEFCTPGWSLVQGASISIVCATLLTQLYAFIIARNYADRLDLETAMIFPEMLNLSTIKLHGMGEEV</sequence>
<keyword evidence="1" id="KW-1133">Transmembrane helix</keyword>
<dbReference type="OrthoDB" id="2935283at2759"/>
<keyword evidence="1" id="KW-0472">Membrane</keyword>
<name>A0A0D0CAX4_9AGAR</name>
<evidence type="ECO:0000313" key="2">
    <source>
        <dbReference type="EMBL" id="KIK59624.1"/>
    </source>
</evidence>
<evidence type="ECO:0000313" key="3">
    <source>
        <dbReference type="Proteomes" id="UP000053593"/>
    </source>
</evidence>
<keyword evidence="3" id="KW-1185">Reference proteome</keyword>
<keyword evidence="1" id="KW-0812">Transmembrane</keyword>
<dbReference type="Proteomes" id="UP000053593">
    <property type="component" value="Unassembled WGS sequence"/>
</dbReference>
<proteinExistence type="predicted"/>
<feature type="transmembrane region" description="Helical" evidence="1">
    <location>
        <begin position="99"/>
        <end position="125"/>
    </location>
</feature>
<dbReference type="EMBL" id="KN834779">
    <property type="protein sequence ID" value="KIK59624.1"/>
    <property type="molecule type" value="Genomic_DNA"/>
</dbReference>
<reference evidence="2 3" key="1">
    <citation type="submission" date="2014-04" db="EMBL/GenBank/DDBJ databases">
        <title>Evolutionary Origins and Diversification of the Mycorrhizal Mutualists.</title>
        <authorList>
            <consortium name="DOE Joint Genome Institute"/>
            <consortium name="Mycorrhizal Genomics Consortium"/>
            <person name="Kohler A."/>
            <person name="Kuo A."/>
            <person name="Nagy L.G."/>
            <person name="Floudas D."/>
            <person name="Copeland A."/>
            <person name="Barry K.W."/>
            <person name="Cichocki N."/>
            <person name="Veneault-Fourrey C."/>
            <person name="LaButti K."/>
            <person name="Lindquist E.A."/>
            <person name="Lipzen A."/>
            <person name="Lundell T."/>
            <person name="Morin E."/>
            <person name="Murat C."/>
            <person name="Riley R."/>
            <person name="Ohm R."/>
            <person name="Sun H."/>
            <person name="Tunlid A."/>
            <person name="Henrissat B."/>
            <person name="Grigoriev I.V."/>
            <person name="Hibbett D.S."/>
            <person name="Martin F."/>
        </authorList>
    </citation>
    <scope>NUCLEOTIDE SEQUENCE [LARGE SCALE GENOMIC DNA]</scope>
    <source>
        <strain evidence="2 3">FD-317 M1</strain>
    </source>
</reference>